<evidence type="ECO:0000313" key="3">
    <source>
        <dbReference type="Proteomes" id="UP000324222"/>
    </source>
</evidence>
<dbReference type="EMBL" id="VSRR010014692">
    <property type="protein sequence ID" value="MPC57321.1"/>
    <property type="molecule type" value="Genomic_DNA"/>
</dbReference>
<sequence>MPAARTAPRTACTLPPRAAAANLRSSHKDAEGKHESERAPRSRWWVRTWRQTEDNGNVGSGEDVSGASSRFLNRPQVAGETTQGMHRQAAASCAAHRLVTLTLPRRRMSLLRADPPPCIASVQHDPHAAKL</sequence>
<dbReference type="Proteomes" id="UP000324222">
    <property type="component" value="Unassembled WGS sequence"/>
</dbReference>
<reference evidence="2 3" key="1">
    <citation type="submission" date="2019-05" db="EMBL/GenBank/DDBJ databases">
        <title>Another draft genome of Portunus trituberculatus and its Hox gene families provides insights of decapod evolution.</title>
        <authorList>
            <person name="Jeong J.-H."/>
            <person name="Song I."/>
            <person name="Kim S."/>
            <person name="Choi T."/>
            <person name="Kim D."/>
            <person name="Ryu S."/>
            <person name="Kim W."/>
        </authorList>
    </citation>
    <scope>NUCLEOTIDE SEQUENCE [LARGE SCALE GENOMIC DNA]</scope>
    <source>
        <tissue evidence="2">Muscle</tissue>
    </source>
</reference>
<evidence type="ECO:0000256" key="1">
    <source>
        <dbReference type="SAM" id="MobiDB-lite"/>
    </source>
</evidence>
<dbReference type="AlphaFoldDB" id="A0A5B7GB75"/>
<evidence type="ECO:0000313" key="2">
    <source>
        <dbReference type="EMBL" id="MPC57321.1"/>
    </source>
</evidence>
<proteinExistence type="predicted"/>
<name>A0A5B7GB75_PORTR</name>
<keyword evidence="3" id="KW-1185">Reference proteome</keyword>
<feature type="compositionally biased region" description="Low complexity" evidence="1">
    <location>
        <begin position="1"/>
        <end position="21"/>
    </location>
</feature>
<feature type="compositionally biased region" description="Basic and acidic residues" evidence="1">
    <location>
        <begin position="26"/>
        <end position="40"/>
    </location>
</feature>
<accession>A0A5B7GB75</accession>
<comment type="caution">
    <text evidence="2">The sequence shown here is derived from an EMBL/GenBank/DDBJ whole genome shotgun (WGS) entry which is preliminary data.</text>
</comment>
<organism evidence="2 3">
    <name type="scientific">Portunus trituberculatus</name>
    <name type="common">Swimming crab</name>
    <name type="synonym">Neptunus trituberculatus</name>
    <dbReference type="NCBI Taxonomy" id="210409"/>
    <lineage>
        <taxon>Eukaryota</taxon>
        <taxon>Metazoa</taxon>
        <taxon>Ecdysozoa</taxon>
        <taxon>Arthropoda</taxon>
        <taxon>Crustacea</taxon>
        <taxon>Multicrustacea</taxon>
        <taxon>Malacostraca</taxon>
        <taxon>Eumalacostraca</taxon>
        <taxon>Eucarida</taxon>
        <taxon>Decapoda</taxon>
        <taxon>Pleocyemata</taxon>
        <taxon>Brachyura</taxon>
        <taxon>Eubrachyura</taxon>
        <taxon>Portunoidea</taxon>
        <taxon>Portunidae</taxon>
        <taxon>Portuninae</taxon>
        <taxon>Portunus</taxon>
    </lineage>
</organism>
<feature type="region of interest" description="Disordered" evidence="1">
    <location>
        <begin position="1"/>
        <end position="44"/>
    </location>
</feature>
<gene>
    <name evidence="2" type="ORF">E2C01_051299</name>
</gene>
<feature type="region of interest" description="Disordered" evidence="1">
    <location>
        <begin position="51"/>
        <end position="70"/>
    </location>
</feature>
<protein>
    <submittedName>
        <fullName evidence="2">Uncharacterized protein</fullName>
    </submittedName>
</protein>